<evidence type="ECO:0000256" key="1">
    <source>
        <dbReference type="SAM" id="SignalP"/>
    </source>
</evidence>
<proteinExistence type="predicted"/>
<dbReference type="RefSeq" id="WP_152578184.1">
    <property type="nucleotide sequence ID" value="NZ_JAATJI010000002.1"/>
</dbReference>
<dbReference type="AlphaFoldDB" id="A0A7C9GPQ8"/>
<reference evidence="2 3" key="1">
    <citation type="submission" date="2019-09" db="EMBL/GenBank/DDBJ databases">
        <title>Polymorphobacter sp. isolated from a lake in China.</title>
        <authorList>
            <person name="Liu Z."/>
        </authorList>
    </citation>
    <scope>NUCLEOTIDE SEQUENCE [LARGE SCALE GENOMIC DNA]</scope>
    <source>
        <strain evidence="2 3">D40P</strain>
    </source>
</reference>
<dbReference type="Pfam" id="PF16233">
    <property type="entry name" value="DUF4893"/>
    <property type="match status" value="1"/>
</dbReference>
<protein>
    <submittedName>
        <fullName evidence="2">DUF4893 domain-containing protein</fullName>
    </submittedName>
</protein>
<accession>A0A7C9GPQ8</accession>
<comment type="caution">
    <text evidence="2">The sequence shown here is derived from an EMBL/GenBank/DDBJ whole genome shotgun (WGS) entry which is preliminary data.</text>
</comment>
<dbReference type="InterPro" id="IPR032609">
    <property type="entry name" value="DUF4893"/>
</dbReference>
<keyword evidence="3" id="KW-1185">Reference proteome</keyword>
<evidence type="ECO:0000313" key="3">
    <source>
        <dbReference type="Proteomes" id="UP000481327"/>
    </source>
</evidence>
<dbReference type="OrthoDB" id="9153930at2"/>
<dbReference type="EMBL" id="WIOL01000003">
    <property type="protein sequence ID" value="MQT17755.1"/>
    <property type="molecule type" value="Genomic_DNA"/>
</dbReference>
<feature type="signal peptide" evidence="1">
    <location>
        <begin position="1"/>
        <end position="22"/>
    </location>
</feature>
<organism evidence="2 3">
    <name type="scientific">Sandarakinorhabdus fusca</name>
    <dbReference type="NCBI Taxonomy" id="1439888"/>
    <lineage>
        <taxon>Bacteria</taxon>
        <taxon>Pseudomonadati</taxon>
        <taxon>Pseudomonadota</taxon>
        <taxon>Alphaproteobacteria</taxon>
        <taxon>Sphingomonadales</taxon>
        <taxon>Sphingosinicellaceae</taxon>
        <taxon>Sandarakinorhabdus</taxon>
    </lineage>
</organism>
<keyword evidence="1" id="KW-0732">Signal</keyword>
<evidence type="ECO:0000313" key="2">
    <source>
        <dbReference type="EMBL" id="MQT17755.1"/>
    </source>
</evidence>
<gene>
    <name evidence="2" type="ORF">F3168_10845</name>
</gene>
<name>A0A7C9GPQ8_9SPHN</name>
<dbReference type="Proteomes" id="UP000481327">
    <property type="component" value="Unassembled WGS sequence"/>
</dbReference>
<sequence length="218" mass="22817">MTRLALLLAAGLVLAPVAVAVAAPSTYWQRDITPADRKRLARLWEAWTRSLNQSQAAGQGAALAALGPVVVPDAAAMNADADDVVAARVAGPLPTAGSYRCRLVKMGQREGGMAPPAAAMVTVGAPGACRITAQGDGLRFEQQAGPERLVGRLYPDGDRFVFLGTTKLAGETAAIHYGADPDRDAVGALRAMDGGKWRLELPWPNWQANLAIVEISPA</sequence>
<feature type="chain" id="PRO_5028893362" evidence="1">
    <location>
        <begin position="23"/>
        <end position="218"/>
    </location>
</feature>